<evidence type="ECO:0000259" key="3">
    <source>
        <dbReference type="PROSITE" id="PS50132"/>
    </source>
</evidence>
<dbReference type="Proteomes" id="UP001146120">
    <property type="component" value="Unassembled WGS sequence"/>
</dbReference>
<evidence type="ECO:0000313" key="5">
    <source>
        <dbReference type="Proteomes" id="UP001146120"/>
    </source>
</evidence>
<comment type="caution">
    <text evidence="4">The sequence shown here is derived from an EMBL/GenBank/DDBJ whole genome shotgun (WGS) entry which is preliminary data.</text>
</comment>
<feature type="region of interest" description="Disordered" evidence="2">
    <location>
        <begin position="1987"/>
        <end position="2025"/>
    </location>
</feature>
<feature type="compositionally biased region" description="Low complexity" evidence="2">
    <location>
        <begin position="1054"/>
        <end position="1067"/>
    </location>
</feature>
<feature type="region of interest" description="Disordered" evidence="2">
    <location>
        <begin position="1733"/>
        <end position="1780"/>
    </location>
</feature>
<feature type="region of interest" description="Disordered" evidence="2">
    <location>
        <begin position="1438"/>
        <end position="1471"/>
    </location>
</feature>
<dbReference type="InterPro" id="IPR002110">
    <property type="entry name" value="Ankyrin_rpt"/>
</dbReference>
<keyword evidence="5" id="KW-1185">Reference proteome</keyword>
<dbReference type="PROSITE" id="PS50132">
    <property type="entry name" value="RGS"/>
    <property type="match status" value="1"/>
</dbReference>
<feature type="compositionally biased region" description="Low complexity" evidence="2">
    <location>
        <begin position="2120"/>
        <end position="2131"/>
    </location>
</feature>
<gene>
    <name evidence="4" type="ORF">N0F65_012526</name>
</gene>
<evidence type="ECO:0000256" key="1">
    <source>
        <dbReference type="PROSITE-ProRule" id="PRU00023"/>
    </source>
</evidence>
<feature type="region of interest" description="Disordered" evidence="2">
    <location>
        <begin position="1051"/>
        <end position="1071"/>
    </location>
</feature>
<dbReference type="InterPro" id="IPR000048">
    <property type="entry name" value="IQ_motif_EF-hand-BS"/>
</dbReference>
<sequence>MAFAATMDTVRSDFSEESLNSSRFGGAAINMASLGQSFSGSIGSSRSTARSDFVNTFEQKFLERKAEKKKRQKDRERRTLAHGNQQPTIEQLRAAEREVERQARRKEMEAWLPTPTQLKQIERQGKKRSRQRMRELLGWYTYPEDTATPPDESNQNQAAAPSPSSSQADSGGESRPLGIKAIAGAAADRVYTTIALQGEIEQVKSQLAVLEELGRSRQAIRTEHAQPAHKALAVRGPRRRTVHSNQQLAPLTPPRKSSAGLRASVSNAELATLHARQAAARAHLGTSTSTPFVRTFGDDDDDADEAELAHFLARHRRQHKQGGAALTLQSCWRMYKCRRKYLRWRRHRWSHRRTIFEVWVLVHRINRRARLSLLRKYVRLWKDEVEVVISLRAIELKLFRDSVTQKELPTLVVNLVFTSSEHTIRSASALQAARARASVTAANAPKFFNSAYAAVEEAKLDVRGRVQQMRLMHMEARQAIIKRIVQRTFLIWKKEHQNNKRIGLNAQLCIKRAARLAFSKRPVWSGEKLMLIFEVWARWASFSRCKRLGIPMPHYSRSLPHWDVWQHNYQERQIRKIKAAAKSPLARMRRCFAAVKLYTSFASVKRAKNDLASHHYLQYLCCSVLLEWRAAIAESASNKKLLRRMLQRLRDYARVKIRLRPRKEKVKELFVHYRWRQTYRAWKSVQLRSAFRREMSLSRLEHWRWRGKVQRIIFIWMGVKSQDAKWKTFEAWRHYCSRRRLYLTLRVHCGKLRARHLLFAVFNAWKAVVWKQQEDFLEDHLQLSAWDAYKELSPLVPMLFYGCSIVEARNAVLRSKHLINAAEESTGNTALHVALEDSVQRIEVLTLLLSEGAASWHRKNVHGLTPRQLTDDADVRYLLDNGVYAYYSKDALRNARLCQTNVSRHLHTIHEDYSRLAWCMVTLMTSEWCRGLREGGALHREWHSVLVDEHWLRQERIFFASTSGHLPGIMRCRAFLNGMKRLLSQTTRDVHTMQWRQFTGRQGSGADTVATLTPRERDRRHILNLETQRIVMRDSTRVDAASVPLQWVIDPDESAPTSSATTSTSSTNDVSDVAFEELERDARAKQMGDLEGYARLLLTPTLDYEAVEKPLVHSYVGVLFSLNVPEDDVYEEGFSLQDFCDELEQRVLTYYHGAAEREATLWKQLTTQWPDVALAGVPGLPLLRYFADEADMVFHFELELFRIQMKEHRHLARTGEQSADEQMHAQLALQAQVESLLAYLKRRLRRMDKKKAKLDDTIAELEARYQKALWVTTKRTKNITRARMELEQARLTMAARLIKHADAEELLAHLEAMKEKLMTHTSDSTPRVDTPRSFRSADTSANAELSIKRAYMQMEYSKYQRWFHCLKQQQQQHAPTTNRERGSTPGPAAVTSVNEARVQFKQAMVALRALVVANSLRSCCFWLAEHMTMSSDVDLHHQQHDQPYNRKSDGLIDLPSRRGTNQLEPLGAGKRRSSIANTRSVIETLQRSSVYAELVEKEALMMKESYLSSAELLFPAERHEIRERNHQKAEAERKAVLTYTELNPITREPEKPPVHLVPLPTTARTPGLDVDAIATANCKTNRKREELKLAMLKYQADRQAHNDRLRDLVSDDGSATPSTFDVLPTICGLTFEFGNFASKTEASDVRMEAAVDDGADSDAAAADPEVVAAAERIWKGDRNYTGSRGMVRTGSTKTDLGAEEDTANLSASYRVYSASRDRRYLSRIRSLSISEDVSVPSTPSYDSATTAPSGIPSIEGMPGPRNGDGSVVLTDEDRRETPDYESITLGDSARELGEHTMDGVSAALYEMSEDGADAAVITDATEDTARPIGASSVDESAFFEDALHEYLIRIRHDTMQSRSAVDVLSLLQATVTESTPVLTSSTPNDATPSGTHRKAIRTLHSVQYSPPRSSGFPLVVQSLSRNESRPRPMEEDDLIEFSPFEIAHMKRMLHGRLPHARTHLPDTQMQLQGVAANMRDRQITPAQVAATAATTKSRATAAARTKKDKGKKATQAPAQSTVDDCSPRSAMREQTPVFAVHIRTTASADAQVVGPVEKRDSSPVKNSAVATKESSHAAIRVRQMELPNEEEDDADAYLVQLPHERPLKDEGKLVTKRRRPPGKPATTTPTFSTAPFRDHLQLDGSKMHTSSSEPVLGSKSELMASARTNASSPARAHDVHDPDLASKKAIWQSFTNAPVPAAVQNAYAEVYPGLYERTTDAGNVSPTGKATGMTDGKEGRGSLLRVRSMLDVHNPSQGEISRNKQFWKAVEGYKAIGRSGAVQHSDAVALERRRAKAREIFDEFINDLSSHQLDWIPMYADQASDVRHGLHAALPSLFDLLQQTAQLRISAAVAQRQRPDCNE</sequence>
<dbReference type="PROSITE" id="PS50096">
    <property type="entry name" value="IQ"/>
    <property type="match status" value="1"/>
</dbReference>
<organism evidence="4 5">
    <name type="scientific">Lagenidium giganteum</name>
    <dbReference type="NCBI Taxonomy" id="4803"/>
    <lineage>
        <taxon>Eukaryota</taxon>
        <taxon>Sar</taxon>
        <taxon>Stramenopiles</taxon>
        <taxon>Oomycota</taxon>
        <taxon>Peronosporomycetes</taxon>
        <taxon>Pythiales</taxon>
        <taxon>Pythiaceae</taxon>
    </lineage>
</organism>
<name>A0AAV2YIL8_9STRA</name>
<dbReference type="PROSITE" id="PS50297">
    <property type="entry name" value="ANK_REP_REGION"/>
    <property type="match status" value="1"/>
</dbReference>
<dbReference type="SMART" id="SM00015">
    <property type="entry name" value="IQ"/>
    <property type="match status" value="1"/>
</dbReference>
<reference evidence="4" key="2">
    <citation type="journal article" date="2023" name="Microbiol Resour">
        <title>Decontamination and Annotation of the Draft Genome Sequence of the Oomycete Lagenidium giganteum ARSEF 373.</title>
        <authorList>
            <person name="Morgan W.R."/>
            <person name="Tartar A."/>
        </authorList>
    </citation>
    <scope>NUCLEOTIDE SEQUENCE</scope>
    <source>
        <strain evidence="4">ARSEF 373</strain>
    </source>
</reference>
<feature type="compositionally biased region" description="Polar residues" evidence="2">
    <location>
        <begin position="1735"/>
        <end position="1748"/>
    </location>
</feature>
<dbReference type="InterPro" id="IPR036770">
    <property type="entry name" value="Ankyrin_rpt-contain_sf"/>
</dbReference>
<feature type="region of interest" description="Disordered" evidence="2">
    <location>
        <begin position="64"/>
        <end position="130"/>
    </location>
</feature>
<protein>
    <recommendedName>
        <fullName evidence="3">RGS domain-containing protein</fullName>
    </recommendedName>
</protein>
<feature type="region of interest" description="Disordered" evidence="2">
    <location>
        <begin position="1370"/>
        <end position="1389"/>
    </location>
</feature>
<feature type="domain" description="RGS" evidence="3">
    <location>
        <begin position="2261"/>
        <end position="2301"/>
    </location>
</feature>
<feature type="repeat" description="ANK" evidence="1">
    <location>
        <begin position="826"/>
        <end position="853"/>
    </location>
</feature>
<feature type="compositionally biased region" description="Basic and acidic residues" evidence="2">
    <location>
        <begin position="93"/>
        <end position="109"/>
    </location>
</feature>
<evidence type="ECO:0000313" key="4">
    <source>
        <dbReference type="EMBL" id="DAZ94837.1"/>
    </source>
</evidence>
<proteinExistence type="predicted"/>
<accession>A0AAV2YIL8</accession>
<dbReference type="EMBL" id="DAKRPA010000230">
    <property type="protein sequence ID" value="DAZ94837.1"/>
    <property type="molecule type" value="Genomic_DNA"/>
</dbReference>
<dbReference type="InterPro" id="IPR016137">
    <property type="entry name" value="RGS"/>
</dbReference>
<dbReference type="PROSITE" id="PS50088">
    <property type="entry name" value="ANK_REPEAT"/>
    <property type="match status" value="1"/>
</dbReference>
<feature type="region of interest" description="Disordered" evidence="2">
    <location>
        <begin position="2111"/>
        <end position="2132"/>
    </location>
</feature>
<feature type="compositionally biased region" description="Basic and acidic residues" evidence="2">
    <location>
        <begin position="1438"/>
        <end position="1450"/>
    </location>
</feature>
<reference evidence="4" key="1">
    <citation type="submission" date="2022-11" db="EMBL/GenBank/DDBJ databases">
        <authorList>
            <person name="Morgan W.R."/>
            <person name="Tartar A."/>
        </authorList>
    </citation>
    <scope>NUCLEOTIDE SEQUENCE</scope>
    <source>
        <strain evidence="4">ARSEF 373</strain>
    </source>
</reference>
<dbReference type="SUPFAM" id="SSF48403">
    <property type="entry name" value="Ankyrin repeat"/>
    <property type="match status" value="1"/>
</dbReference>
<feature type="region of interest" description="Disordered" evidence="2">
    <location>
        <begin position="2050"/>
        <end position="2072"/>
    </location>
</feature>
<feature type="region of interest" description="Disordered" evidence="2">
    <location>
        <begin position="142"/>
        <end position="176"/>
    </location>
</feature>
<evidence type="ECO:0000256" key="2">
    <source>
        <dbReference type="SAM" id="MobiDB-lite"/>
    </source>
</evidence>
<dbReference type="Pfam" id="PF00612">
    <property type="entry name" value="IQ"/>
    <property type="match status" value="1"/>
</dbReference>
<feature type="region of interest" description="Disordered" evidence="2">
    <location>
        <begin position="222"/>
        <end position="260"/>
    </location>
</feature>
<feature type="compositionally biased region" description="Low complexity" evidence="2">
    <location>
        <begin position="153"/>
        <end position="168"/>
    </location>
</feature>
<feature type="compositionally biased region" description="Low complexity" evidence="2">
    <location>
        <begin position="1987"/>
        <end position="1999"/>
    </location>
</feature>
<keyword evidence="1" id="KW-0040">ANK repeat</keyword>